<feature type="transmembrane region" description="Helical" evidence="6">
    <location>
        <begin position="45"/>
        <end position="67"/>
    </location>
</feature>
<evidence type="ECO:0000256" key="6">
    <source>
        <dbReference type="RuleBase" id="RU363058"/>
    </source>
</evidence>
<keyword evidence="4 6" id="KW-1133">Transmembrane helix</keyword>
<dbReference type="PANTHER" id="PTHR11101:SF16">
    <property type="entry name" value="PHOSPHATE TRANSPORTER"/>
    <property type="match status" value="1"/>
</dbReference>
<dbReference type="InterPro" id="IPR001204">
    <property type="entry name" value="Phos_transporter"/>
</dbReference>
<comment type="similarity">
    <text evidence="6">Belongs to the inorganic phosphate transporter (PiT) (TC 2.A.20) family.</text>
</comment>
<evidence type="ECO:0000256" key="2">
    <source>
        <dbReference type="ARBA" id="ARBA00022448"/>
    </source>
</evidence>
<dbReference type="PANTHER" id="PTHR11101">
    <property type="entry name" value="PHOSPHATE TRANSPORTER"/>
    <property type="match status" value="1"/>
</dbReference>
<dbReference type="EMBL" id="BMWS01000003">
    <property type="protein sequence ID" value="GGX08290.1"/>
    <property type="molecule type" value="Genomic_DNA"/>
</dbReference>
<evidence type="ECO:0000313" key="9">
    <source>
        <dbReference type="Proteomes" id="UP000601108"/>
    </source>
</evidence>
<feature type="transmembrane region" description="Helical" evidence="6">
    <location>
        <begin position="279"/>
        <end position="298"/>
    </location>
</feature>
<feature type="transmembrane region" description="Helical" evidence="6">
    <location>
        <begin position="549"/>
        <end position="567"/>
    </location>
</feature>
<dbReference type="Proteomes" id="UP000601108">
    <property type="component" value="Unassembled WGS sequence"/>
</dbReference>
<evidence type="ECO:0000256" key="4">
    <source>
        <dbReference type="ARBA" id="ARBA00022989"/>
    </source>
</evidence>
<feature type="transmembrane region" description="Helical" evidence="6">
    <location>
        <begin position="518"/>
        <end position="543"/>
    </location>
</feature>
<feature type="transmembrane region" description="Helical" evidence="6">
    <location>
        <begin position="465"/>
        <end position="484"/>
    </location>
</feature>
<keyword evidence="3 6" id="KW-0812">Transmembrane</keyword>
<keyword evidence="5 6" id="KW-0472">Membrane</keyword>
<feature type="transmembrane region" description="Helical" evidence="6">
    <location>
        <begin position="187"/>
        <end position="208"/>
    </location>
</feature>
<feature type="transmembrane region" description="Helical" evidence="6">
    <location>
        <begin position="153"/>
        <end position="175"/>
    </location>
</feature>
<proteinExistence type="inferred from homology"/>
<dbReference type="GO" id="GO:0016020">
    <property type="term" value="C:membrane"/>
    <property type="evidence" value="ECO:0007669"/>
    <property type="project" value="UniProtKB-SubCell"/>
</dbReference>
<evidence type="ECO:0000256" key="3">
    <source>
        <dbReference type="ARBA" id="ARBA00022692"/>
    </source>
</evidence>
<keyword evidence="9" id="KW-1185">Reference proteome</keyword>
<sequence length="795" mass="87802">MDNIYLLMVVALAVLAIADLIVGVSNDAVNFLNSAIGSKAVSFRTIMIVASIGIAAGAIFSSGLMEVARKGIFNPSEFYFDEIMIIFMAVMITDILLLDFFNTLGMPTSTTVSIVFNLLGAAVCIALIKIGGDQGLTFSDLDNYINTKTATKIITGILLSVVIAFSVGAIVQFITRLLLSYDFEKKAKWVGAIFGGIALTALLYFIFIKGIKGTNYAKSIVDVVYNGGADGLLDWANNYFGSAYESVKELAKDQKDFFKIDGDAGTIKMTLRGFLEKRLLEIVIAGFLLFSSLSYILVTLFKVNIYKLIIVIGTFALALAFSGNDLVNFIGVPIAGWQSYEAWVVSGVPASEFSMNVLATKVDTPVILLFLAGTIMVLTLWFSKKARYVAETEINLSREGEAKERFKPNFLSRGIVRGTVLLSQGLKAITPTPAMVFIEKKFTKPVIDLPKNKTYEMPAFDMVRAAVNLMVAGVLISIATSMGLPLSTTYVTFMVAMGTSLADRAWGTESAVYRVAGVLNVIGGWFFTAIMAFIAAAAVAFLINLGGSVMIAVLLLVAVFLLARNTINYRNKVKAEKAEDSLKNSESTSVQGVIEESADNIKSFVNRGNKIYISTIDSLVKYDLIALKKTKKGIAKLDEEVEHLRDNIFYFIKNLDESSIGASNFYINILGYLQDMSQSLDYISKASHKHVNNNHKKLRFNQIKDLKEIEEQLNELFEQIKKAFSDREFDNIDIIINEKQELFNTVNRKIDKQVARTRTEENSPKNTTLYFGLLLETKDLITATMNLLETYREHK</sequence>
<dbReference type="AlphaFoldDB" id="A0A918N364"/>
<feature type="transmembrane region" description="Helical" evidence="6">
    <location>
        <begin position="79"/>
        <end position="98"/>
    </location>
</feature>
<feature type="transmembrane region" description="Helical" evidence="6">
    <location>
        <begin position="365"/>
        <end position="382"/>
    </location>
</feature>
<dbReference type="GO" id="GO:0005315">
    <property type="term" value="F:phosphate transmembrane transporter activity"/>
    <property type="evidence" value="ECO:0007669"/>
    <property type="project" value="InterPro"/>
</dbReference>
<evidence type="ECO:0000256" key="5">
    <source>
        <dbReference type="ARBA" id="ARBA00023136"/>
    </source>
</evidence>
<evidence type="ECO:0000313" key="8">
    <source>
        <dbReference type="EMBL" id="GGX08290.1"/>
    </source>
</evidence>
<name>A0A918N364_9FLAO</name>
<feature type="transmembrane region" description="Helical" evidence="6">
    <location>
        <begin position="110"/>
        <end position="132"/>
    </location>
</feature>
<gene>
    <name evidence="8" type="ORF">GCM10007384_07790</name>
</gene>
<evidence type="ECO:0000256" key="1">
    <source>
        <dbReference type="ARBA" id="ARBA00004141"/>
    </source>
</evidence>
<dbReference type="Pfam" id="PF01384">
    <property type="entry name" value="PHO4"/>
    <property type="match status" value="2"/>
</dbReference>
<keyword evidence="7" id="KW-0175">Coiled coil</keyword>
<reference evidence="8 9" key="1">
    <citation type="journal article" date="2014" name="Int. J. Syst. Evol. Microbiol.">
        <title>Complete genome sequence of Corynebacterium casei LMG S-19264T (=DSM 44701T), isolated from a smear-ripened cheese.</title>
        <authorList>
            <consortium name="US DOE Joint Genome Institute (JGI-PGF)"/>
            <person name="Walter F."/>
            <person name="Albersmeier A."/>
            <person name="Kalinowski J."/>
            <person name="Ruckert C."/>
        </authorList>
    </citation>
    <scope>NUCLEOTIDE SEQUENCE [LARGE SCALE GENOMIC DNA]</scope>
    <source>
        <strain evidence="8 9">KCTC 12285</strain>
    </source>
</reference>
<keyword evidence="6" id="KW-0592">Phosphate transport</keyword>
<protein>
    <recommendedName>
        <fullName evidence="6">Phosphate transporter</fullName>
    </recommendedName>
</protein>
<comment type="subcellular location">
    <subcellularLocation>
        <location evidence="1 6">Membrane</location>
        <topology evidence="1 6">Multi-pass membrane protein</topology>
    </subcellularLocation>
</comment>
<comment type="caution">
    <text evidence="8">The sequence shown here is derived from an EMBL/GenBank/DDBJ whole genome shotgun (WGS) entry which is preliminary data.</text>
</comment>
<keyword evidence="2 6" id="KW-0813">Transport</keyword>
<feature type="transmembrane region" description="Helical" evidence="6">
    <location>
        <begin position="5"/>
        <end position="25"/>
    </location>
</feature>
<dbReference type="GO" id="GO:0035435">
    <property type="term" value="P:phosphate ion transmembrane transport"/>
    <property type="evidence" value="ECO:0007669"/>
    <property type="project" value="TreeGrafter"/>
</dbReference>
<accession>A0A918N364</accession>
<feature type="transmembrane region" description="Helical" evidence="6">
    <location>
        <begin position="304"/>
        <end position="321"/>
    </location>
</feature>
<evidence type="ECO:0000256" key="7">
    <source>
        <dbReference type="SAM" id="Coils"/>
    </source>
</evidence>
<dbReference type="RefSeq" id="WP_027412882.1">
    <property type="nucleotide sequence ID" value="NZ_BMWS01000003.1"/>
</dbReference>
<organism evidence="8 9">
    <name type="scientific">Aquimarina muelleri</name>
    <dbReference type="NCBI Taxonomy" id="279356"/>
    <lineage>
        <taxon>Bacteria</taxon>
        <taxon>Pseudomonadati</taxon>
        <taxon>Bacteroidota</taxon>
        <taxon>Flavobacteriia</taxon>
        <taxon>Flavobacteriales</taxon>
        <taxon>Flavobacteriaceae</taxon>
        <taxon>Aquimarina</taxon>
    </lineage>
</organism>
<feature type="coiled-coil region" evidence="7">
    <location>
        <begin position="699"/>
        <end position="726"/>
    </location>
</feature>